<dbReference type="InterPro" id="IPR008271">
    <property type="entry name" value="Ser/Thr_kinase_AS"/>
</dbReference>
<dbReference type="PANTHER" id="PTHR43289:SF6">
    <property type="entry name" value="SERINE_THREONINE-PROTEIN KINASE NEKL-3"/>
    <property type="match status" value="1"/>
</dbReference>
<evidence type="ECO:0000313" key="10">
    <source>
        <dbReference type="EMBL" id="MEB3964266.1"/>
    </source>
</evidence>
<sequence length="769" mass="81873">MRERLLSGRYRLIETIGSGGMGQVWRARDEELGRFVALKVFAPPDDIETAERQELLRRFHREARAVAALSTPYVVTVHDHGTDEFDGAQVPYLVMELIGGESLQEVLRREVRVPVDRALEWARQTLLGLAAAHGAGIVHRDVKPANLMVTPAGPDAPHGTVRILDFGIAAFVEGAEAATRLTRTGALPIGSVLYMAPERFRQEPGDGRIDLYALGCVLYELLVGRPPFTGPAAGVMYNHLNDTPMRPSRIRAEVPPCVDDLLSSLMAKKAADRPADATAALAALDDILDDVRDDAVREETSRSVGPTLLPAKQPPPTPAPPPVPSLVLSPVPSPAPSPAPASAPPPAAATKKAPAAPAPRALALKRVPRRRLLLGAVSLICVGAGIAVPAVLRGGEGAPPASPGIMRPVDRPVFRIAVTNPGADADANTHTDTDTGTGTGTGTEAVRQALDDYAGRLPLDVVAVPRAHRMTAREFARQYPDVVARVGAAADLPDFLRDLPGPSTCQDRTGHPTRAADPSGLVEQFASYLETGLKTGRLLVPDGPGLKPLADRFGADRGPGYRYTTYGKPLSSLERDELRSLLDRAGPDTVYLADRSNRRFDVEALRDAGYQGRVVLAPDRDDGCTSTAADSGTEDGTEDVAEGVAEDVADGVYRFRSVSNAPFRAGECLQEASWCDRVRPLMTRPGALEEYEATQAVVAAFRTAAADDTTAADVRAHLKAALPTTRVNGLQGDYTLGSPDSAVTRPAWVERRTDGAWTTLGTVAALTRT</sequence>
<evidence type="ECO:0000256" key="7">
    <source>
        <dbReference type="PROSITE-ProRule" id="PRU10141"/>
    </source>
</evidence>
<keyword evidence="3" id="KW-0808">Transferase</keyword>
<evidence type="ECO:0000259" key="9">
    <source>
        <dbReference type="PROSITE" id="PS50011"/>
    </source>
</evidence>
<proteinExistence type="predicted"/>
<organism evidence="10 11">
    <name type="scientific">Streptomyces kunmingensis</name>
    <dbReference type="NCBI Taxonomy" id="68225"/>
    <lineage>
        <taxon>Bacteria</taxon>
        <taxon>Bacillati</taxon>
        <taxon>Actinomycetota</taxon>
        <taxon>Actinomycetes</taxon>
        <taxon>Kitasatosporales</taxon>
        <taxon>Streptomycetaceae</taxon>
        <taxon>Streptomyces</taxon>
    </lineage>
</organism>
<feature type="domain" description="Protein kinase" evidence="9">
    <location>
        <begin position="10"/>
        <end position="288"/>
    </location>
</feature>
<feature type="compositionally biased region" description="Pro residues" evidence="8">
    <location>
        <begin position="312"/>
        <end position="324"/>
    </location>
</feature>
<keyword evidence="2 10" id="KW-0723">Serine/threonine-protein kinase</keyword>
<dbReference type="PANTHER" id="PTHR43289">
    <property type="entry name" value="MITOGEN-ACTIVATED PROTEIN KINASE KINASE KINASE 20-RELATED"/>
    <property type="match status" value="1"/>
</dbReference>
<dbReference type="SMART" id="SM00220">
    <property type="entry name" value="S_TKc"/>
    <property type="match status" value="1"/>
</dbReference>
<keyword evidence="11" id="KW-1185">Reference proteome</keyword>
<feature type="region of interest" description="Disordered" evidence="8">
    <location>
        <begin position="295"/>
        <end position="358"/>
    </location>
</feature>
<feature type="compositionally biased region" description="Pro residues" evidence="8">
    <location>
        <begin position="331"/>
        <end position="347"/>
    </location>
</feature>
<dbReference type="Gene3D" id="3.30.200.20">
    <property type="entry name" value="Phosphorylase Kinase, domain 1"/>
    <property type="match status" value="1"/>
</dbReference>
<keyword evidence="6 7" id="KW-0067">ATP-binding</keyword>
<dbReference type="CDD" id="cd14014">
    <property type="entry name" value="STKc_PknB_like"/>
    <property type="match status" value="1"/>
</dbReference>
<dbReference type="InterPro" id="IPR000719">
    <property type="entry name" value="Prot_kinase_dom"/>
</dbReference>
<dbReference type="InterPro" id="IPR017441">
    <property type="entry name" value="Protein_kinase_ATP_BS"/>
</dbReference>
<feature type="compositionally biased region" description="Low complexity" evidence="8">
    <location>
        <begin position="348"/>
        <end position="358"/>
    </location>
</feature>
<evidence type="ECO:0000256" key="2">
    <source>
        <dbReference type="ARBA" id="ARBA00022527"/>
    </source>
</evidence>
<comment type="caution">
    <text evidence="10">The sequence shown here is derived from an EMBL/GenBank/DDBJ whole genome shotgun (WGS) entry which is preliminary data.</text>
</comment>
<dbReference type="Pfam" id="PF00069">
    <property type="entry name" value="Pkinase"/>
    <property type="match status" value="1"/>
</dbReference>
<dbReference type="EC" id="2.7.11.1" evidence="1"/>
<dbReference type="PROSITE" id="PS50011">
    <property type="entry name" value="PROTEIN_KINASE_DOM"/>
    <property type="match status" value="1"/>
</dbReference>
<protein>
    <recommendedName>
        <fullName evidence="1">non-specific serine/threonine protein kinase</fullName>
        <ecNumber evidence="1">2.7.11.1</ecNumber>
    </recommendedName>
</protein>
<evidence type="ECO:0000256" key="8">
    <source>
        <dbReference type="SAM" id="MobiDB-lite"/>
    </source>
</evidence>
<evidence type="ECO:0000256" key="5">
    <source>
        <dbReference type="ARBA" id="ARBA00022777"/>
    </source>
</evidence>
<evidence type="ECO:0000256" key="1">
    <source>
        <dbReference type="ARBA" id="ARBA00012513"/>
    </source>
</evidence>
<keyword evidence="4 7" id="KW-0547">Nucleotide-binding</keyword>
<dbReference type="GO" id="GO:0004674">
    <property type="term" value="F:protein serine/threonine kinase activity"/>
    <property type="evidence" value="ECO:0007669"/>
    <property type="project" value="UniProtKB-KW"/>
</dbReference>
<evidence type="ECO:0000256" key="4">
    <source>
        <dbReference type="ARBA" id="ARBA00022741"/>
    </source>
</evidence>
<feature type="region of interest" description="Disordered" evidence="8">
    <location>
        <begin position="420"/>
        <end position="441"/>
    </location>
</feature>
<gene>
    <name evidence="10" type="ORF">OKJ48_29080</name>
</gene>
<evidence type="ECO:0000313" key="11">
    <source>
        <dbReference type="Proteomes" id="UP001352223"/>
    </source>
</evidence>
<evidence type="ECO:0000256" key="3">
    <source>
        <dbReference type="ARBA" id="ARBA00022679"/>
    </source>
</evidence>
<accession>A0ABU6CJ76</accession>
<dbReference type="PROSITE" id="PS00107">
    <property type="entry name" value="PROTEIN_KINASE_ATP"/>
    <property type="match status" value="1"/>
</dbReference>
<feature type="binding site" evidence="7">
    <location>
        <position position="39"/>
    </location>
    <ligand>
        <name>ATP</name>
        <dbReference type="ChEBI" id="CHEBI:30616"/>
    </ligand>
</feature>
<dbReference type="Proteomes" id="UP001352223">
    <property type="component" value="Unassembled WGS sequence"/>
</dbReference>
<dbReference type="EMBL" id="JAOZYB010000306">
    <property type="protein sequence ID" value="MEB3964266.1"/>
    <property type="molecule type" value="Genomic_DNA"/>
</dbReference>
<reference evidence="10 11" key="1">
    <citation type="submission" date="2022-10" db="EMBL/GenBank/DDBJ databases">
        <authorList>
            <person name="Xie J."/>
            <person name="Shen N."/>
        </authorList>
    </citation>
    <scope>NUCLEOTIDE SEQUENCE [LARGE SCALE GENOMIC DNA]</scope>
    <source>
        <strain evidence="10 11">DSM 41681</strain>
    </source>
</reference>
<dbReference type="RefSeq" id="WP_324771985.1">
    <property type="nucleotide sequence ID" value="NZ_BAAATS010000002.1"/>
</dbReference>
<dbReference type="PROSITE" id="PS00108">
    <property type="entry name" value="PROTEIN_KINASE_ST"/>
    <property type="match status" value="1"/>
</dbReference>
<dbReference type="InterPro" id="IPR011009">
    <property type="entry name" value="Kinase-like_dom_sf"/>
</dbReference>
<evidence type="ECO:0000256" key="6">
    <source>
        <dbReference type="ARBA" id="ARBA00022840"/>
    </source>
</evidence>
<name>A0ABU6CJ76_9ACTN</name>
<dbReference type="SUPFAM" id="SSF56112">
    <property type="entry name" value="Protein kinase-like (PK-like)"/>
    <property type="match status" value="1"/>
</dbReference>
<dbReference type="Gene3D" id="1.10.510.10">
    <property type="entry name" value="Transferase(Phosphotransferase) domain 1"/>
    <property type="match status" value="1"/>
</dbReference>
<keyword evidence="5 10" id="KW-0418">Kinase</keyword>